<dbReference type="AlphaFoldDB" id="A0A388SCL7"/>
<dbReference type="InterPro" id="IPR036148">
    <property type="entry name" value="MmgE/PrpD_sf"/>
</dbReference>
<dbReference type="OrthoDB" id="9791416at2"/>
<keyword evidence="5" id="KW-1185">Reference proteome</keyword>
<reference evidence="4 5" key="1">
    <citation type="journal article" date="2018" name="Int. J. Syst. Evol. Microbiol.">
        <title>Mesosutterella multiformis gen. nov., sp. nov., a member of the family Sutterellaceae and Sutterella megalosphaeroides sp. nov., isolated from human faeces.</title>
        <authorList>
            <person name="Sakamoto M."/>
            <person name="Ikeyama N."/>
            <person name="Kunihiro T."/>
            <person name="Iino T."/>
            <person name="Yuki M."/>
            <person name="Ohkuma M."/>
        </authorList>
    </citation>
    <scope>NUCLEOTIDE SEQUENCE [LARGE SCALE GENOMIC DNA]</scope>
    <source>
        <strain evidence="4 5">4NBBH2</strain>
    </source>
</reference>
<dbReference type="InterPro" id="IPR042188">
    <property type="entry name" value="MmgE/PrpD_sf_2"/>
</dbReference>
<evidence type="ECO:0000259" key="2">
    <source>
        <dbReference type="Pfam" id="PF03972"/>
    </source>
</evidence>
<dbReference type="GO" id="GO:0016829">
    <property type="term" value="F:lyase activity"/>
    <property type="evidence" value="ECO:0007669"/>
    <property type="project" value="InterPro"/>
</dbReference>
<dbReference type="InterPro" id="IPR005656">
    <property type="entry name" value="MmgE_PrpD"/>
</dbReference>
<protein>
    <submittedName>
        <fullName evidence="4">2-methylcitrate dehydratase</fullName>
    </submittedName>
</protein>
<dbReference type="EMBL" id="BGZJ01000001">
    <property type="protein sequence ID" value="GBO93966.1"/>
    <property type="molecule type" value="Genomic_DNA"/>
</dbReference>
<dbReference type="InterPro" id="IPR045336">
    <property type="entry name" value="MmgE_PrpD_N"/>
</dbReference>
<comment type="similarity">
    <text evidence="1">Belongs to the PrpD family.</text>
</comment>
<evidence type="ECO:0000313" key="4">
    <source>
        <dbReference type="EMBL" id="GBO93966.1"/>
    </source>
</evidence>
<evidence type="ECO:0000313" key="5">
    <source>
        <dbReference type="Proteomes" id="UP000266091"/>
    </source>
</evidence>
<dbReference type="Pfam" id="PF19305">
    <property type="entry name" value="MmgE_PrpD_C"/>
    <property type="match status" value="1"/>
</dbReference>
<comment type="caution">
    <text evidence="4">The sequence shown here is derived from an EMBL/GenBank/DDBJ whole genome shotgun (WGS) entry which is preliminary data.</text>
</comment>
<dbReference type="Pfam" id="PF03972">
    <property type="entry name" value="MmgE_PrpD_N"/>
    <property type="match status" value="1"/>
</dbReference>
<feature type="domain" description="MmgE/PrpD C-terminal" evidence="3">
    <location>
        <begin position="269"/>
        <end position="435"/>
    </location>
</feature>
<accession>A0A401LMY0</accession>
<feature type="domain" description="MmgE/PrpD N-terminal" evidence="2">
    <location>
        <begin position="11"/>
        <end position="245"/>
    </location>
</feature>
<organism evidence="4 5">
    <name type="scientific">Mesosutterella multiformis</name>
    <dbReference type="NCBI Taxonomy" id="2259133"/>
    <lineage>
        <taxon>Bacteria</taxon>
        <taxon>Pseudomonadati</taxon>
        <taxon>Pseudomonadota</taxon>
        <taxon>Betaproteobacteria</taxon>
        <taxon>Burkholderiales</taxon>
        <taxon>Sutterellaceae</taxon>
        <taxon>Mesosutterella</taxon>
    </lineage>
</organism>
<name>A0A388SCL7_9BURK</name>
<dbReference type="PANTHER" id="PTHR16943">
    <property type="entry name" value="2-METHYLCITRATE DEHYDRATASE-RELATED"/>
    <property type="match status" value="1"/>
</dbReference>
<dbReference type="Gene3D" id="1.10.4100.10">
    <property type="entry name" value="2-methylcitrate dehydratase PrpD"/>
    <property type="match status" value="1"/>
</dbReference>
<dbReference type="Gene3D" id="3.30.1330.120">
    <property type="entry name" value="2-methylcitrate dehydratase PrpD"/>
    <property type="match status" value="1"/>
</dbReference>
<dbReference type="RefSeq" id="WP_116270247.1">
    <property type="nucleotide sequence ID" value="NZ_BGZJ01000001.1"/>
</dbReference>
<dbReference type="InterPro" id="IPR045337">
    <property type="entry name" value="MmgE_PrpD_C"/>
</dbReference>
<dbReference type="PANTHER" id="PTHR16943:SF8">
    <property type="entry name" value="2-METHYLCITRATE DEHYDRATASE"/>
    <property type="match status" value="1"/>
</dbReference>
<dbReference type="InterPro" id="IPR042183">
    <property type="entry name" value="MmgE/PrpD_sf_1"/>
</dbReference>
<accession>A0A388SCL7</accession>
<gene>
    <name evidence="4" type="ORF">MESMUL_13200</name>
</gene>
<evidence type="ECO:0000256" key="1">
    <source>
        <dbReference type="ARBA" id="ARBA00006174"/>
    </source>
</evidence>
<dbReference type="Proteomes" id="UP000266091">
    <property type="component" value="Unassembled WGS sequence"/>
</dbReference>
<evidence type="ECO:0000259" key="3">
    <source>
        <dbReference type="Pfam" id="PF19305"/>
    </source>
</evidence>
<sequence>MDHFSPSAACAEFAADLSYDSIPPEALDLIRRDILDWTGCALAGSRDRAAVPIQKTAELLGGKAEASVFGNRDKTDLRTAAMENGYFGHIFEMDDVDRESISHPATVVMPGAMALGEWQKKTGREVLTAIVAGFEVMLRIGAAITPAHYAIWHTTSTAGVFGAAAASGRMLGLTNQQMQWALGNAGTLACGLWQFNPDGAMSKFLHAGNAAGNGILVSLMAQNGFSGATHILEGKQGFFAGYARQSVNFDLFRDFGRVWRSASVSFKPYPCCRHTHSAIDAALSIREQLTRHPGDPIRHLTVHTYGTALSIAGKTAPATGRDAKFSISYCVASTILRGTPVEASFAADAVSDPAVSGLLSCTDVIDDPSLDAMVPKNWPCRIEAELGSGEILTAQVKAPKGDPENRVSWEECEMKFRTMTLDILDDAQVKAIVDLAKHFDDIPDFSRENPFLIANRNL</sequence>
<dbReference type="SUPFAM" id="SSF103378">
    <property type="entry name" value="2-methylcitrate dehydratase PrpD"/>
    <property type="match status" value="1"/>
</dbReference>
<proteinExistence type="inferred from homology"/>